<dbReference type="RefSeq" id="WP_013604342.1">
    <property type="nucleotide sequence ID" value="NC_015151.1"/>
</dbReference>
<dbReference type="Proteomes" id="UP000007485">
    <property type="component" value="Chromosome"/>
</dbReference>
<dbReference type="AlphaFoldDB" id="F0QXE1"/>
<dbReference type="HOGENOM" id="CLU_2447836_0_0_2"/>
<evidence type="ECO:0000313" key="2">
    <source>
        <dbReference type="Proteomes" id="UP000007485"/>
    </source>
</evidence>
<dbReference type="STRING" id="985053.VMUT_0970"/>
<dbReference type="EMBL" id="CP002529">
    <property type="protein sequence ID" value="ADY01180.1"/>
    <property type="molecule type" value="Genomic_DNA"/>
</dbReference>
<reference evidence="1 2" key="1">
    <citation type="journal article" date="2011" name="J. Bacteriol.">
        <title>Complete genome sequence of 'Vulcanisaeta moutnovskia' strain 768-28, a novel member of the hyperthermophilic crenarchaeal genus vulcanisaeta.</title>
        <authorList>
            <person name="Gumerov V.M."/>
            <person name="Mardanov A.V."/>
            <person name="Beletsky A.V."/>
            <person name="Prokofeva M.I."/>
            <person name="Bonch-Osmolovskaya E.A."/>
            <person name="Ravin N.V."/>
            <person name="Skryabin K.G."/>
        </authorList>
    </citation>
    <scope>NUCLEOTIDE SEQUENCE [LARGE SCALE GENOMIC DNA]</scope>
    <source>
        <strain evidence="1 2">768-28</strain>
    </source>
</reference>
<dbReference type="GeneID" id="10288622"/>
<gene>
    <name evidence="1" type="ordered locus">VMUT_0970</name>
</gene>
<evidence type="ECO:0000313" key="1">
    <source>
        <dbReference type="EMBL" id="ADY01180.1"/>
    </source>
</evidence>
<dbReference type="eggNOG" id="arCOG10488">
    <property type="taxonomic scope" value="Archaea"/>
</dbReference>
<dbReference type="OrthoDB" id="27029at2157"/>
<dbReference type="KEGG" id="vmo:VMUT_0970"/>
<keyword evidence="2" id="KW-1185">Reference proteome</keyword>
<proteinExistence type="predicted"/>
<organism evidence="1 2">
    <name type="scientific">Vulcanisaeta moutnovskia (strain 768-28)</name>
    <dbReference type="NCBI Taxonomy" id="985053"/>
    <lineage>
        <taxon>Archaea</taxon>
        <taxon>Thermoproteota</taxon>
        <taxon>Thermoprotei</taxon>
        <taxon>Thermoproteales</taxon>
        <taxon>Thermoproteaceae</taxon>
        <taxon>Vulcanisaeta</taxon>
    </lineage>
</organism>
<protein>
    <submittedName>
        <fullName evidence="1">Uncharacterized protein</fullName>
    </submittedName>
</protein>
<name>F0QXE1_VULM7</name>
<sequence>MSIGIPEDLRRTVEEITMNKLSGIKGRIETINFVDSVIEELKKRGIALNDDLEAMIRPYVVDILWSLRKKGMISIDEDLLHFTVTK</sequence>
<accession>F0QXE1</accession>